<feature type="region of interest" description="Disordered" evidence="1">
    <location>
        <begin position="1"/>
        <end position="56"/>
    </location>
</feature>
<dbReference type="Proteomes" id="UP001150538">
    <property type="component" value="Unassembled WGS sequence"/>
</dbReference>
<proteinExistence type="predicted"/>
<accession>A0A9W8A7D6</accession>
<protein>
    <submittedName>
        <fullName evidence="2">Uncharacterized protein</fullName>
    </submittedName>
</protein>
<comment type="caution">
    <text evidence="2">The sequence shown here is derived from an EMBL/GenBank/DDBJ whole genome shotgun (WGS) entry which is preliminary data.</text>
</comment>
<organism evidence="2 3">
    <name type="scientific">Mycoemilia scoparia</name>
    <dbReference type="NCBI Taxonomy" id="417184"/>
    <lineage>
        <taxon>Eukaryota</taxon>
        <taxon>Fungi</taxon>
        <taxon>Fungi incertae sedis</taxon>
        <taxon>Zoopagomycota</taxon>
        <taxon>Kickxellomycotina</taxon>
        <taxon>Kickxellomycetes</taxon>
        <taxon>Kickxellales</taxon>
        <taxon>Kickxellaceae</taxon>
        <taxon>Mycoemilia</taxon>
    </lineage>
</organism>
<keyword evidence="3" id="KW-1185">Reference proteome</keyword>
<dbReference type="EMBL" id="JANBPU010000002">
    <property type="protein sequence ID" value="KAJ1922026.1"/>
    <property type="molecule type" value="Genomic_DNA"/>
</dbReference>
<name>A0A9W8A7D6_9FUNG</name>
<gene>
    <name evidence="2" type="ORF">H4219_000373</name>
</gene>
<reference evidence="2" key="1">
    <citation type="submission" date="2022-07" db="EMBL/GenBank/DDBJ databases">
        <title>Phylogenomic reconstructions and comparative analyses of Kickxellomycotina fungi.</title>
        <authorList>
            <person name="Reynolds N.K."/>
            <person name="Stajich J.E."/>
            <person name="Barry K."/>
            <person name="Grigoriev I.V."/>
            <person name="Crous P."/>
            <person name="Smith M.E."/>
        </authorList>
    </citation>
    <scope>NUCLEOTIDE SEQUENCE</scope>
    <source>
        <strain evidence="2">NBRC 100468</strain>
    </source>
</reference>
<sequence length="296" mass="32377">MMGSNSKKAFSILTKGCQRQTRAASTAKGSKEPTKKPPNATPPPKKAESEPKESQLTFLSTQTDTLDEQTWEFVVLLDGISLSNSTAIETRSTTPELESGHLSVLSHGKRRKVSIDSATADTAKDTPNEVAITQKQICSQQQQQFLKKTKQRKNKSAPQMLCPHCDQGSFLEFCFKEDACGCICHNICCCKPCQKIRETREQNTCFQDEKIPTAGSSSVVVSSACYRPPTPFKYPNPFCKLAEKNPALAPKLNNLGSSSAGGNNSSTCSFHSFESTHTAQSALEKPQRMRTTLQAS</sequence>
<dbReference type="AlphaFoldDB" id="A0A9W8A7D6"/>
<evidence type="ECO:0000313" key="3">
    <source>
        <dbReference type="Proteomes" id="UP001150538"/>
    </source>
</evidence>
<evidence type="ECO:0000313" key="2">
    <source>
        <dbReference type="EMBL" id="KAJ1922026.1"/>
    </source>
</evidence>
<evidence type="ECO:0000256" key="1">
    <source>
        <dbReference type="SAM" id="MobiDB-lite"/>
    </source>
</evidence>
<feature type="compositionally biased region" description="Polar residues" evidence="1">
    <location>
        <begin position="17"/>
        <end position="28"/>
    </location>
</feature>